<dbReference type="SUPFAM" id="SSF53383">
    <property type="entry name" value="PLP-dependent transferases"/>
    <property type="match status" value="1"/>
</dbReference>
<reference evidence="6 7" key="1">
    <citation type="submission" date="2019-08" db="EMBL/GenBank/DDBJ databases">
        <title>Lewinella sp. strain SSH13 Genome sequencing and assembly.</title>
        <authorList>
            <person name="Kim I."/>
        </authorList>
    </citation>
    <scope>NUCLEOTIDE SEQUENCE [LARGE SCALE GENOMIC DNA]</scope>
    <source>
        <strain evidence="6 7">SSH13</strain>
    </source>
</reference>
<dbReference type="PANTHER" id="PTHR11986:SF79">
    <property type="entry name" value="ACETYLORNITHINE AMINOTRANSFERASE, MITOCHONDRIAL"/>
    <property type="match status" value="1"/>
</dbReference>
<dbReference type="Gene3D" id="3.40.640.10">
    <property type="entry name" value="Type I PLP-dependent aspartate aminotransferase-like (Major domain)"/>
    <property type="match status" value="1"/>
</dbReference>
<accession>A0A5C7FPA0</accession>
<dbReference type="EMBL" id="VOXD01000025">
    <property type="protein sequence ID" value="TXF88251.1"/>
    <property type="molecule type" value="Genomic_DNA"/>
</dbReference>
<dbReference type="RefSeq" id="WP_147931704.1">
    <property type="nucleotide sequence ID" value="NZ_VOXD01000025.1"/>
</dbReference>
<dbReference type="InterPro" id="IPR050103">
    <property type="entry name" value="Class-III_PLP-dep_AT"/>
</dbReference>
<sequence>MQLFDVYSLYDIQPVRGEGSYVYDENGRKILDFYGGHAVMSIGHSHPHYVKTISDQLGKLGFYSNSVVNPLQQELADKLGELSGLDDYNLFLVSSGAEANENALKLASFETNRSRILAFDGAFHGRTSAAVNATDNEAIKAPINRNYPITFLPLNDLAAVKRELEKGDVAALIIEGVQGVHGIYVPDPEFLEALPELCHANGAVLILDEVQSGYGRTGKFFSFQHSAVQPDIICMAKGMGNGFPLGGILVHPRFEAKKGMLGTTYGGSHLACAAGIAVLDVMKDEDLLANATDQGTYLMDQMAATGLFTEVRGYGLMIGLQMKEPIAPLRKQLLFEHSVFTGSSKDPNTIRLLPPLNVTRAQCDDLIAAFKAALAPA</sequence>
<dbReference type="InterPro" id="IPR015422">
    <property type="entry name" value="PyrdxlP-dep_Trfase_small"/>
</dbReference>
<protein>
    <submittedName>
        <fullName evidence="6">Aspartate aminotransferase family protein</fullName>
    </submittedName>
</protein>
<dbReference type="GO" id="GO:0042802">
    <property type="term" value="F:identical protein binding"/>
    <property type="evidence" value="ECO:0007669"/>
    <property type="project" value="TreeGrafter"/>
</dbReference>
<gene>
    <name evidence="6" type="ORF">FUA23_15690</name>
</gene>
<dbReference type="InterPro" id="IPR015421">
    <property type="entry name" value="PyrdxlP-dep_Trfase_major"/>
</dbReference>
<dbReference type="AlphaFoldDB" id="A0A5C7FPA0"/>
<dbReference type="InterPro" id="IPR015424">
    <property type="entry name" value="PyrdxlP-dep_Trfase"/>
</dbReference>
<dbReference type="FunFam" id="3.40.640.10:FF:000004">
    <property type="entry name" value="Acetylornithine aminotransferase"/>
    <property type="match status" value="1"/>
</dbReference>
<evidence type="ECO:0000313" key="7">
    <source>
        <dbReference type="Proteomes" id="UP000321907"/>
    </source>
</evidence>
<keyword evidence="4 5" id="KW-0663">Pyridoxal phosphate</keyword>
<dbReference type="PANTHER" id="PTHR11986">
    <property type="entry name" value="AMINOTRANSFERASE CLASS III"/>
    <property type="match status" value="1"/>
</dbReference>
<dbReference type="Proteomes" id="UP000321907">
    <property type="component" value="Unassembled WGS sequence"/>
</dbReference>
<organism evidence="6 7">
    <name type="scientific">Neolewinella aurantiaca</name>
    <dbReference type="NCBI Taxonomy" id="2602767"/>
    <lineage>
        <taxon>Bacteria</taxon>
        <taxon>Pseudomonadati</taxon>
        <taxon>Bacteroidota</taxon>
        <taxon>Saprospiria</taxon>
        <taxon>Saprospirales</taxon>
        <taxon>Lewinellaceae</taxon>
        <taxon>Neolewinella</taxon>
    </lineage>
</organism>
<evidence type="ECO:0000256" key="5">
    <source>
        <dbReference type="RuleBase" id="RU003560"/>
    </source>
</evidence>
<dbReference type="PROSITE" id="PS00600">
    <property type="entry name" value="AA_TRANSFER_CLASS_3"/>
    <property type="match status" value="1"/>
</dbReference>
<dbReference type="InterPro" id="IPR049704">
    <property type="entry name" value="Aminotrans_3_PPA_site"/>
</dbReference>
<keyword evidence="2 6" id="KW-0032">Aminotransferase</keyword>
<dbReference type="GO" id="GO:0008483">
    <property type="term" value="F:transaminase activity"/>
    <property type="evidence" value="ECO:0007669"/>
    <property type="project" value="UniProtKB-KW"/>
</dbReference>
<evidence type="ECO:0000256" key="4">
    <source>
        <dbReference type="ARBA" id="ARBA00022898"/>
    </source>
</evidence>
<comment type="cofactor">
    <cofactor evidence="1">
        <name>pyridoxal 5'-phosphate</name>
        <dbReference type="ChEBI" id="CHEBI:597326"/>
    </cofactor>
</comment>
<name>A0A5C7FPA0_9BACT</name>
<dbReference type="Gene3D" id="3.90.1150.10">
    <property type="entry name" value="Aspartate Aminotransferase, domain 1"/>
    <property type="match status" value="1"/>
</dbReference>
<evidence type="ECO:0000256" key="1">
    <source>
        <dbReference type="ARBA" id="ARBA00001933"/>
    </source>
</evidence>
<dbReference type="Pfam" id="PF00202">
    <property type="entry name" value="Aminotran_3"/>
    <property type="match status" value="1"/>
</dbReference>
<comment type="similarity">
    <text evidence="5">Belongs to the class-III pyridoxal-phosphate-dependent aminotransferase family.</text>
</comment>
<evidence type="ECO:0000256" key="3">
    <source>
        <dbReference type="ARBA" id="ARBA00022679"/>
    </source>
</evidence>
<dbReference type="InterPro" id="IPR005814">
    <property type="entry name" value="Aminotrans_3"/>
</dbReference>
<evidence type="ECO:0000313" key="6">
    <source>
        <dbReference type="EMBL" id="TXF88251.1"/>
    </source>
</evidence>
<dbReference type="CDD" id="cd00610">
    <property type="entry name" value="OAT_like"/>
    <property type="match status" value="1"/>
</dbReference>
<proteinExistence type="inferred from homology"/>
<comment type="caution">
    <text evidence="6">The sequence shown here is derived from an EMBL/GenBank/DDBJ whole genome shotgun (WGS) entry which is preliminary data.</text>
</comment>
<evidence type="ECO:0000256" key="2">
    <source>
        <dbReference type="ARBA" id="ARBA00022576"/>
    </source>
</evidence>
<keyword evidence="7" id="KW-1185">Reference proteome</keyword>
<dbReference type="PIRSF" id="PIRSF000521">
    <property type="entry name" value="Transaminase_4ab_Lys_Orn"/>
    <property type="match status" value="1"/>
</dbReference>
<dbReference type="GO" id="GO:0030170">
    <property type="term" value="F:pyridoxal phosphate binding"/>
    <property type="evidence" value="ECO:0007669"/>
    <property type="project" value="InterPro"/>
</dbReference>
<dbReference type="OrthoDB" id="9801052at2"/>
<keyword evidence="3 6" id="KW-0808">Transferase</keyword>